<protein>
    <recommendedName>
        <fullName evidence="4">GGDEF domain-containing protein</fullName>
    </recommendedName>
</protein>
<accession>A0A837P373</accession>
<evidence type="ECO:0000256" key="1">
    <source>
        <dbReference type="SAM" id="Phobius"/>
    </source>
</evidence>
<evidence type="ECO:0008006" key="4">
    <source>
        <dbReference type="Google" id="ProtNLM"/>
    </source>
</evidence>
<name>A0A837P373_LACPN</name>
<comment type="caution">
    <text evidence="2">The sequence shown here is derived from an EMBL/GenBank/DDBJ whole genome shotgun (WGS) entry which is preliminary data.</text>
</comment>
<sequence length="285" mass="33371">MNLSEIIFKGYVPIVLSWLFPIIMLFFAAFFEPNIQMGIFLLLLLSIIVGLLIPGIVISWLIIGLTTVGAGMLLFGYLVIPVNDKVILLLAFPIEAMLVNLVSNWLLKWRSLGPNIASIHRYREHYNLDTKLLTSHNAEKVYSKEITAIKSYPAYNLFMNITEIHWQNWQQYRQFHPDNQRKVLHDIAREIKHTRLPSELIYYLGDARFLIISYRVDENTQKTINDTTQKSLQQAFKTPAIQFKWATQQIKYNNYDQFIYFADICKQLDRVMETDVITEYLREGN</sequence>
<proteinExistence type="predicted"/>
<gene>
    <name evidence="2" type="ORF">WJL_2606</name>
</gene>
<reference evidence="2 3" key="1">
    <citation type="submission" date="2015-10" db="EMBL/GenBank/DDBJ databases">
        <title>Resequencing of Lactobacillus plantarum WJL strain genome.</title>
        <authorList>
            <person name="Martino M.E."/>
        </authorList>
    </citation>
    <scope>NUCLEOTIDE SEQUENCE [LARGE SCALE GENOMIC DNA]</scope>
    <source>
        <strain evidence="2 3">WJL</strain>
    </source>
</reference>
<evidence type="ECO:0000313" key="2">
    <source>
        <dbReference type="EMBL" id="KPN42055.1"/>
    </source>
</evidence>
<keyword evidence="1" id="KW-1133">Transmembrane helix</keyword>
<evidence type="ECO:0000313" key="3">
    <source>
        <dbReference type="Proteomes" id="UP000050511"/>
    </source>
</evidence>
<dbReference type="EMBL" id="LKLZ01000012">
    <property type="protein sequence ID" value="KPN42055.1"/>
    <property type="molecule type" value="Genomic_DNA"/>
</dbReference>
<feature type="transmembrane region" description="Helical" evidence="1">
    <location>
        <begin position="12"/>
        <end position="31"/>
    </location>
</feature>
<keyword evidence="1" id="KW-0812">Transmembrane</keyword>
<dbReference type="AlphaFoldDB" id="A0A837P373"/>
<dbReference type="RefSeq" id="WP_022638454.1">
    <property type="nucleotide sequence ID" value="NZ_AUTE01000023.1"/>
</dbReference>
<organism evidence="2 3">
    <name type="scientific">Lactiplantibacillus plantarum WJL</name>
    <dbReference type="NCBI Taxonomy" id="1350466"/>
    <lineage>
        <taxon>Bacteria</taxon>
        <taxon>Bacillati</taxon>
        <taxon>Bacillota</taxon>
        <taxon>Bacilli</taxon>
        <taxon>Lactobacillales</taxon>
        <taxon>Lactobacillaceae</taxon>
        <taxon>Lactiplantibacillus</taxon>
    </lineage>
</organism>
<feature type="transmembrane region" description="Helical" evidence="1">
    <location>
        <begin position="60"/>
        <end position="80"/>
    </location>
</feature>
<feature type="transmembrane region" description="Helical" evidence="1">
    <location>
        <begin position="37"/>
        <end position="53"/>
    </location>
</feature>
<dbReference type="Proteomes" id="UP000050511">
    <property type="component" value="Unassembled WGS sequence"/>
</dbReference>
<keyword evidence="1" id="KW-0472">Membrane</keyword>